<dbReference type="PANTHER" id="PTHR11311:SF15">
    <property type="entry name" value="SPONDIN-2"/>
    <property type="match status" value="1"/>
</dbReference>
<evidence type="ECO:0000313" key="4">
    <source>
        <dbReference type="Proteomes" id="UP000284250"/>
    </source>
</evidence>
<keyword evidence="1" id="KW-0732">Signal</keyword>
<dbReference type="InterPro" id="IPR009465">
    <property type="entry name" value="Spondin_N"/>
</dbReference>
<proteinExistence type="predicted"/>
<dbReference type="GO" id="GO:0031012">
    <property type="term" value="C:extracellular matrix"/>
    <property type="evidence" value="ECO:0007669"/>
    <property type="project" value="TreeGrafter"/>
</dbReference>
<keyword evidence="4" id="KW-1185">Reference proteome</keyword>
<dbReference type="RefSeq" id="WP_119655972.1">
    <property type="nucleotide sequence ID" value="NZ_JBHUOI010000010.1"/>
</dbReference>
<evidence type="ECO:0000259" key="2">
    <source>
        <dbReference type="PROSITE" id="PS51020"/>
    </source>
</evidence>
<dbReference type="PROSITE" id="PS51020">
    <property type="entry name" value="SPONDIN"/>
    <property type="match status" value="1"/>
</dbReference>
<dbReference type="PANTHER" id="PTHR11311">
    <property type="entry name" value="SPONDIN"/>
    <property type="match status" value="1"/>
</dbReference>
<dbReference type="OrthoDB" id="8478811at2"/>
<comment type="caution">
    <text evidence="3">The sequence shown here is derived from an EMBL/GenBank/DDBJ whole genome shotgun (WGS) entry which is preliminary data.</text>
</comment>
<dbReference type="EMBL" id="QYCN01000015">
    <property type="protein sequence ID" value="RIY09827.1"/>
    <property type="molecule type" value="Genomic_DNA"/>
</dbReference>
<gene>
    <name evidence="3" type="ORF">D0T11_11705</name>
</gene>
<feature type="signal peptide" evidence="1">
    <location>
        <begin position="1"/>
        <end position="31"/>
    </location>
</feature>
<dbReference type="NCBIfam" id="NF038123">
    <property type="entry name" value="NF038123_dom"/>
    <property type="match status" value="1"/>
</dbReference>
<dbReference type="Gene3D" id="2.60.40.2130">
    <property type="entry name" value="F-spondin domain"/>
    <property type="match status" value="1"/>
</dbReference>
<dbReference type="Proteomes" id="UP000284250">
    <property type="component" value="Unassembled WGS sequence"/>
</dbReference>
<protein>
    <recommendedName>
        <fullName evidence="2">Spondin domain-containing protein</fullName>
    </recommendedName>
</protein>
<name>A0A418QXD0_9BACT</name>
<feature type="chain" id="PRO_5019215027" description="Spondin domain-containing protein" evidence="1">
    <location>
        <begin position="32"/>
        <end position="236"/>
    </location>
</feature>
<dbReference type="GO" id="GO:0007155">
    <property type="term" value="P:cell adhesion"/>
    <property type="evidence" value="ECO:0007669"/>
    <property type="project" value="TreeGrafter"/>
</dbReference>
<dbReference type="Pfam" id="PF06468">
    <property type="entry name" value="Spond_N"/>
    <property type="match status" value="1"/>
</dbReference>
<dbReference type="InterPro" id="IPR038678">
    <property type="entry name" value="Spondin_N_sf"/>
</dbReference>
<evidence type="ECO:0000313" key="3">
    <source>
        <dbReference type="EMBL" id="RIY09827.1"/>
    </source>
</evidence>
<feature type="domain" description="Spondin" evidence="2">
    <location>
        <begin position="35"/>
        <end position="225"/>
    </location>
</feature>
<accession>A0A418QXD0</accession>
<organism evidence="3 4">
    <name type="scientific">Hymenobacter rubripertinctus</name>
    <dbReference type="NCBI Taxonomy" id="2029981"/>
    <lineage>
        <taxon>Bacteria</taxon>
        <taxon>Pseudomonadati</taxon>
        <taxon>Bacteroidota</taxon>
        <taxon>Cytophagia</taxon>
        <taxon>Cytophagales</taxon>
        <taxon>Hymenobacteraceae</taxon>
        <taxon>Hymenobacter</taxon>
    </lineage>
</organism>
<reference evidence="3 4" key="1">
    <citation type="submission" date="2019-01" db="EMBL/GenBank/DDBJ databases">
        <title>Hymenobacter humicola sp. nov., isolated from soils in Antarctica.</title>
        <authorList>
            <person name="Sedlacek I."/>
            <person name="Holochova P."/>
            <person name="Kralova S."/>
            <person name="Pantucek R."/>
            <person name="Stankova E."/>
            <person name="Vrbovska V."/>
            <person name="Kristofova L."/>
            <person name="Svec P."/>
            <person name="Busse H.-J."/>
        </authorList>
    </citation>
    <scope>NUCLEOTIDE SEQUENCE [LARGE SCALE GENOMIC DNA]</scope>
    <source>
        <strain evidence="3 4">CCM 8852</strain>
    </source>
</reference>
<sequence length="236" mass="24952">MLVPPPAMRQLFRSLLLFPLLAGLAACSEKAGPTPETPAPVVGAALYRVTFEATWSAGTHADFPAGAHFSAIIGASHRADGFLFRPGQLASLGIKDMAERGNNTRLRAEINALQSSGAAFRLLEGRGFDSPGTVADTIRLDAAHPRLSLVTMIAPSPDWFVALEDENLLGPDGQWLAERRVPARAYDAGTDSGATFTAADQAMRPAEVIAPLLLPPAAATAPNSPALGTWHLERIR</sequence>
<evidence type="ECO:0000256" key="1">
    <source>
        <dbReference type="SAM" id="SignalP"/>
    </source>
</evidence>
<dbReference type="InterPro" id="IPR051418">
    <property type="entry name" value="Spondin/Thrombospondin_T1"/>
</dbReference>
<dbReference type="AlphaFoldDB" id="A0A418QXD0"/>